<protein>
    <submittedName>
        <fullName evidence="2">Uncharacterized protein</fullName>
    </submittedName>
</protein>
<proteinExistence type="predicted"/>
<feature type="region of interest" description="Disordered" evidence="1">
    <location>
        <begin position="131"/>
        <end position="170"/>
    </location>
</feature>
<dbReference type="AlphaFoldDB" id="A0A8J2MTM3"/>
<sequence>MEALQRMMMRRLDEHSYKRTAKRLVVDEYANDADFNDRTEIASMNPAYDIIYSEAVRTRSNPNNSTTNAFFSTTTCPASTSPSSVYHIEPIPAVTAAAVNDDHSHTDKLLRKVSLAVRRKLIGPKPFVNEKRNTRRISHRNKESNHDDSKSNQRIAQNDSEKQIKPNSSRKMIDLVDLRAIGRKHRNEHRKLLNEEYGDD</sequence>
<dbReference type="Proteomes" id="UP000746747">
    <property type="component" value="Unassembled WGS sequence"/>
</dbReference>
<evidence type="ECO:0000256" key="1">
    <source>
        <dbReference type="SAM" id="MobiDB-lite"/>
    </source>
</evidence>
<organism evidence="2 3">
    <name type="scientific">Cercopithifilaria johnstoni</name>
    <dbReference type="NCBI Taxonomy" id="2874296"/>
    <lineage>
        <taxon>Eukaryota</taxon>
        <taxon>Metazoa</taxon>
        <taxon>Ecdysozoa</taxon>
        <taxon>Nematoda</taxon>
        <taxon>Chromadorea</taxon>
        <taxon>Rhabditida</taxon>
        <taxon>Spirurina</taxon>
        <taxon>Spiruromorpha</taxon>
        <taxon>Filarioidea</taxon>
        <taxon>Onchocercidae</taxon>
        <taxon>Cercopithifilaria</taxon>
    </lineage>
</organism>
<name>A0A8J2MTM3_9BILA</name>
<gene>
    <name evidence="2" type="ORF">CJOHNSTONI_LOCUS8827</name>
</gene>
<comment type="caution">
    <text evidence="2">The sequence shown here is derived from an EMBL/GenBank/DDBJ whole genome shotgun (WGS) entry which is preliminary data.</text>
</comment>
<feature type="compositionally biased region" description="Basic and acidic residues" evidence="1">
    <location>
        <begin position="140"/>
        <end position="151"/>
    </location>
</feature>
<evidence type="ECO:0000313" key="2">
    <source>
        <dbReference type="EMBL" id="CAG9539208.1"/>
    </source>
</evidence>
<accession>A0A8J2MTM3</accession>
<dbReference type="EMBL" id="CAKAEH010001759">
    <property type="protein sequence ID" value="CAG9539208.1"/>
    <property type="molecule type" value="Genomic_DNA"/>
</dbReference>
<keyword evidence="3" id="KW-1185">Reference proteome</keyword>
<reference evidence="2" key="1">
    <citation type="submission" date="2021-09" db="EMBL/GenBank/DDBJ databases">
        <authorList>
            <consortium name="Pathogen Informatics"/>
        </authorList>
    </citation>
    <scope>NUCLEOTIDE SEQUENCE</scope>
</reference>
<dbReference type="OrthoDB" id="5847385at2759"/>
<evidence type="ECO:0000313" key="3">
    <source>
        <dbReference type="Proteomes" id="UP000746747"/>
    </source>
</evidence>